<dbReference type="InterPro" id="IPR027806">
    <property type="entry name" value="HARBI1_dom"/>
</dbReference>
<evidence type="ECO:0000256" key="11">
    <source>
        <dbReference type="ARBA" id="ARBA00030126"/>
    </source>
</evidence>
<evidence type="ECO:0000256" key="6">
    <source>
        <dbReference type="ARBA" id="ARBA00022490"/>
    </source>
</evidence>
<comment type="similarity">
    <text evidence="4">Belongs to the HARBI1 family.</text>
</comment>
<sequence length="335" mass="38802">MLPVQIYMQMVVEEEDRLEEFRHYNVQRRIMGEDNNPFLLSDTHFLNLFRLTKQMVHYLCMTLSPHLIKTSSLAVDPEKRIFTALYFYATGSYQRTVVQSWNLSVSQQMVATIIHEVTHIIITYVAPNWIKFPSTIEELNATKAIFMQRTGFPGVIGAIDCTHVAIIAPSVEEHNYLNRKGFHSKNVQIICDYNLKILNINPRFGGAAHDSFVWNNSIIHRFYHNSWLLGDSGYPQQPWLMTPILNPVGNAEVRYTQRQRSARNCERKMRYDPGTVGRIAIACAVFHNFCIEGRTDVNFNIHGLHDHVNNNPVQMVAQNGNGFEARRQLIERYFN</sequence>
<keyword evidence="8" id="KW-0479">Metal-binding</keyword>
<dbReference type="GO" id="GO:0046872">
    <property type="term" value="F:metal ion binding"/>
    <property type="evidence" value="ECO:0007669"/>
    <property type="project" value="UniProtKB-KW"/>
</dbReference>
<evidence type="ECO:0000313" key="14">
    <source>
        <dbReference type="EMBL" id="KAK5648018.1"/>
    </source>
</evidence>
<evidence type="ECO:0000259" key="13">
    <source>
        <dbReference type="Pfam" id="PF13359"/>
    </source>
</evidence>
<protein>
    <recommendedName>
        <fullName evidence="5">Putative nuclease HARBI1</fullName>
    </recommendedName>
    <alternativeName>
        <fullName evidence="11">Harbinger transposase-derived nuclease</fullName>
    </alternativeName>
</protein>
<dbReference type="EMBL" id="JAVRBK010000002">
    <property type="protein sequence ID" value="KAK5648018.1"/>
    <property type="molecule type" value="Genomic_DNA"/>
</dbReference>
<evidence type="ECO:0000256" key="1">
    <source>
        <dbReference type="ARBA" id="ARBA00001968"/>
    </source>
</evidence>
<evidence type="ECO:0000256" key="8">
    <source>
        <dbReference type="ARBA" id="ARBA00022723"/>
    </source>
</evidence>
<dbReference type="PANTHER" id="PTHR22930:SF267">
    <property type="entry name" value="NUCLEASE HARBI1-RELATED"/>
    <property type="match status" value="1"/>
</dbReference>
<keyword evidence="15" id="KW-1185">Reference proteome</keyword>
<evidence type="ECO:0000256" key="4">
    <source>
        <dbReference type="ARBA" id="ARBA00006958"/>
    </source>
</evidence>
<evidence type="ECO:0000313" key="15">
    <source>
        <dbReference type="Proteomes" id="UP001329430"/>
    </source>
</evidence>
<dbReference type="GO" id="GO:0005634">
    <property type="term" value="C:nucleus"/>
    <property type="evidence" value="ECO:0007669"/>
    <property type="project" value="UniProtKB-SubCell"/>
</dbReference>
<keyword evidence="9" id="KW-0378">Hydrolase</keyword>
<feature type="domain" description="DDE Tnp4" evidence="13">
    <location>
        <begin position="159"/>
        <end position="264"/>
    </location>
</feature>
<dbReference type="AlphaFoldDB" id="A0AAN7VNZ6"/>
<dbReference type="InterPro" id="IPR045249">
    <property type="entry name" value="HARBI1-like"/>
</dbReference>
<dbReference type="Pfam" id="PF13359">
    <property type="entry name" value="DDE_Tnp_4"/>
    <property type="match status" value="1"/>
</dbReference>
<evidence type="ECO:0000256" key="2">
    <source>
        <dbReference type="ARBA" id="ARBA00004123"/>
    </source>
</evidence>
<comment type="subcellular location">
    <subcellularLocation>
        <location evidence="3">Cytoplasm</location>
    </subcellularLocation>
    <subcellularLocation>
        <location evidence="2">Nucleus</location>
    </subcellularLocation>
</comment>
<dbReference type="GO" id="GO:0004518">
    <property type="term" value="F:nuclease activity"/>
    <property type="evidence" value="ECO:0007669"/>
    <property type="project" value="UniProtKB-KW"/>
</dbReference>
<dbReference type="PRINTS" id="PR02086">
    <property type="entry name" value="PUTNUCHARBI1"/>
</dbReference>
<accession>A0AAN7VNZ6</accession>
<evidence type="ECO:0000256" key="10">
    <source>
        <dbReference type="ARBA" id="ARBA00023242"/>
    </source>
</evidence>
<comment type="cofactor">
    <cofactor evidence="1">
        <name>a divalent metal cation</name>
        <dbReference type="ChEBI" id="CHEBI:60240"/>
    </cofactor>
</comment>
<evidence type="ECO:0000256" key="9">
    <source>
        <dbReference type="ARBA" id="ARBA00022801"/>
    </source>
</evidence>
<evidence type="ECO:0000256" key="7">
    <source>
        <dbReference type="ARBA" id="ARBA00022722"/>
    </source>
</evidence>
<proteinExistence type="inferred from homology"/>
<evidence type="ECO:0000256" key="5">
    <source>
        <dbReference type="ARBA" id="ARBA00015519"/>
    </source>
</evidence>
<keyword evidence="6" id="KW-0963">Cytoplasm</keyword>
<keyword evidence="10" id="KW-0539">Nucleus</keyword>
<organism evidence="14 15">
    <name type="scientific">Pyrocoelia pectoralis</name>
    <dbReference type="NCBI Taxonomy" id="417401"/>
    <lineage>
        <taxon>Eukaryota</taxon>
        <taxon>Metazoa</taxon>
        <taxon>Ecdysozoa</taxon>
        <taxon>Arthropoda</taxon>
        <taxon>Hexapoda</taxon>
        <taxon>Insecta</taxon>
        <taxon>Pterygota</taxon>
        <taxon>Neoptera</taxon>
        <taxon>Endopterygota</taxon>
        <taxon>Coleoptera</taxon>
        <taxon>Polyphaga</taxon>
        <taxon>Elateriformia</taxon>
        <taxon>Elateroidea</taxon>
        <taxon>Lampyridae</taxon>
        <taxon>Lampyrinae</taxon>
        <taxon>Pyrocoelia</taxon>
    </lineage>
</organism>
<name>A0AAN7VNZ6_9COLE</name>
<keyword evidence="7" id="KW-0540">Nuclease</keyword>
<gene>
    <name evidence="14" type="ORF">RI129_002910</name>
</gene>
<comment type="caution">
    <text evidence="14">The sequence shown here is derived from an EMBL/GenBank/DDBJ whole genome shotgun (WGS) entry which is preliminary data.</text>
</comment>
<dbReference type="Proteomes" id="UP001329430">
    <property type="component" value="Chromosome 2"/>
</dbReference>
<dbReference type="GO" id="GO:0016787">
    <property type="term" value="F:hydrolase activity"/>
    <property type="evidence" value="ECO:0007669"/>
    <property type="project" value="UniProtKB-KW"/>
</dbReference>
<dbReference type="InterPro" id="IPR026103">
    <property type="entry name" value="HARBI1_animal"/>
</dbReference>
<dbReference type="GO" id="GO:0005737">
    <property type="term" value="C:cytoplasm"/>
    <property type="evidence" value="ECO:0007669"/>
    <property type="project" value="UniProtKB-SubCell"/>
</dbReference>
<evidence type="ECO:0000256" key="3">
    <source>
        <dbReference type="ARBA" id="ARBA00004496"/>
    </source>
</evidence>
<dbReference type="PANTHER" id="PTHR22930">
    <property type="match status" value="1"/>
</dbReference>
<reference evidence="14 15" key="1">
    <citation type="journal article" date="2024" name="Insects">
        <title>An Improved Chromosome-Level Genome Assembly of the Firefly Pyrocoelia pectoralis.</title>
        <authorList>
            <person name="Fu X."/>
            <person name="Meyer-Rochow V.B."/>
            <person name="Ballantyne L."/>
            <person name="Zhu X."/>
        </authorList>
    </citation>
    <scope>NUCLEOTIDE SEQUENCE [LARGE SCALE GENOMIC DNA]</scope>
    <source>
        <strain evidence="14">XCY_ONT2</strain>
    </source>
</reference>
<evidence type="ECO:0000256" key="12">
    <source>
        <dbReference type="ARBA" id="ARBA00045850"/>
    </source>
</evidence>
<comment type="function">
    <text evidence="12">Transposase-derived protein that may have nuclease activity. Does not have transposase activity.</text>
</comment>